<organism evidence="1 2">
    <name type="scientific">Aspergillus udagawae</name>
    <dbReference type="NCBI Taxonomy" id="91492"/>
    <lineage>
        <taxon>Eukaryota</taxon>
        <taxon>Fungi</taxon>
        <taxon>Dikarya</taxon>
        <taxon>Ascomycota</taxon>
        <taxon>Pezizomycotina</taxon>
        <taxon>Eurotiomycetes</taxon>
        <taxon>Eurotiomycetidae</taxon>
        <taxon>Eurotiales</taxon>
        <taxon>Aspergillaceae</taxon>
        <taxon>Aspergillus</taxon>
        <taxon>Aspergillus subgen. Fumigati</taxon>
    </lineage>
</organism>
<evidence type="ECO:0000313" key="1">
    <source>
        <dbReference type="EMBL" id="GFF37400.1"/>
    </source>
</evidence>
<dbReference type="EMBL" id="BLKC01000031">
    <property type="protein sequence ID" value="GFF37400.1"/>
    <property type="molecule type" value="Genomic_DNA"/>
</dbReference>
<keyword evidence="1" id="KW-0238">DNA-binding</keyword>
<dbReference type="AlphaFoldDB" id="A0A8H3RTJ1"/>
<dbReference type="GO" id="GO:0003677">
    <property type="term" value="F:DNA binding"/>
    <property type="evidence" value="ECO:0007669"/>
    <property type="project" value="UniProtKB-KW"/>
</dbReference>
<gene>
    <name evidence="1" type="ORF">IFM46972_05205</name>
</gene>
<proteinExistence type="predicted"/>
<accession>A0A8H3RTJ1</accession>
<reference evidence="1 2" key="1">
    <citation type="submission" date="2020-01" db="EMBL/GenBank/DDBJ databases">
        <title>Draft genome sequence of Aspergillus udagawae IFM 46972.</title>
        <authorList>
            <person name="Takahashi H."/>
            <person name="Yaguchi T."/>
        </authorList>
    </citation>
    <scope>NUCLEOTIDE SEQUENCE [LARGE SCALE GENOMIC DNA]</scope>
    <source>
        <strain evidence="1 2">IFM 46972</strain>
    </source>
</reference>
<sequence>MVGLNSQLKQAEGHDKVLDDVVFAIGTVPEHPSPSSRAERVEILKNRTVFNNGTVLEKNIPDPDFNSTLEVHCYKDALSLRMHGTMSRSMPIRQEM</sequence>
<name>A0A8H3RTJ1_9EURO</name>
<comment type="caution">
    <text evidence="1">The sequence shown here is derived from an EMBL/GenBank/DDBJ whole genome shotgun (WGS) entry which is preliminary data.</text>
</comment>
<protein>
    <submittedName>
        <fullName evidence="1">Homeobox protein HOY1</fullName>
    </submittedName>
</protein>
<dbReference type="Proteomes" id="UP000465221">
    <property type="component" value="Unassembled WGS sequence"/>
</dbReference>
<keyword evidence="1" id="KW-0371">Homeobox</keyword>
<evidence type="ECO:0000313" key="2">
    <source>
        <dbReference type="Proteomes" id="UP000465221"/>
    </source>
</evidence>